<organism evidence="1 2">
    <name type="scientific">Geotoga petraea</name>
    <dbReference type="NCBI Taxonomy" id="28234"/>
    <lineage>
        <taxon>Bacteria</taxon>
        <taxon>Thermotogati</taxon>
        <taxon>Thermotogota</taxon>
        <taxon>Thermotogae</taxon>
        <taxon>Petrotogales</taxon>
        <taxon>Petrotogaceae</taxon>
        <taxon>Geotoga</taxon>
    </lineage>
</organism>
<dbReference type="AlphaFoldDB" id="A0A1G6LR20"/>
<protein>
    <submittedName>
        <fullName evidence="1">Uncharacterized protein</fullName>
    </submittedName>
</protein>
<accession>A0A1G6LR20</accession>
<sequence length="52" mass="6428">MWYIKILDDKGKLKQKGPFRHYKFAEDLAKRIAERDDIKRTYLVRRETKMKV</sequence>
<evidence type="ECO:0000313" key="1">
    <source>
        <dbReference type="EMBL" id="SDC45639.1"/>
    </source>
</evidence>
<dbReference type="RefSeq" id="WP_176759852.1">
    <property type="nucleotide sequence ID" value="NZ_FMYV01000004.1"/>
</dbReference>
<evidence type="ECO:0000313" key="2">
    <source>
        <dbReference type="Proteomes" id="UP000199322"/>
    </source>
</evidence>
<reference evidence="1 2" key="1">
    <citation type="submission" date="2016-10" db="EMBL/GenBank/DDBJ databases">
        <authorList>
            <person name="de Groot N.N."/>
        </authorList>
    </citation>
    <scope>NUCLEOTIDE SEQUENCE [LARGE SCALE GENOMIC DNA]</scope>
    <source>
        <strain evidence="1 2">WG14</strain>
    </source>
</reference>
<dbReference type="STRING" id="28234.SAMN04488588_1116"/>
<name>A0A1G6LR20_9BACT</name>
<keyword evidence="2" id="KW-1185">Reference proteome</keyword>
<dbReference type="Proteomes" id="UP000199322">
    <property type="component" value="Unassembled WGS sequence"/>
</dbReference>
<dbReference type="EMBL" id="FMYV01000004">
    <property type="protein sequence ID" value="SDC45639.1"/>
    <property type="molecule type" value="Genomic_DNA"/>
</dbReference>
<proteinExistence type="predicted"/>
<gene>
    <name evidence="1" type="ORF">SAMN04488588_1116</name>
</gene>